<dbReference type="InterPro" id="IPR051271">
    <property type="entry name" value="2C-system_Tx_regulators"/>
</dbReference>
<dbReference type="SUPFAM" id="SSF52172">
    <property type="entry name" value="CheY-like"/>
    <property type="match status" value="1"/>
</dbReference>
<evidence type="ECO:0000256" key="7">
    <source>
        <dbReference type="ARBA" id="ARBA00023159"/>
    </source>
</evidence>
<evidence type="ECO:0000256" key="6">
    <source>
        <dbReference type="ARBA" id="ARBA00023125"/>
    </source>
</evidence>
<keyword evidence="8 9" id="KW-0804">Transcription</keyword>
<dbReference type="EMBL" id="RKHG01000001">
    <property type="protein sequence ID" value="ROR54626.1"/>
    <property type="molecule type" value="Genomic_DNA"/>
</dbReference>
<keyword evidence="5 9" id="KW-0805">Transcription regulation</keyword>
<sequence length="232" mass="25365">MSGIRVVVVEDEPIAAQAHASYLERLDGFEVSGSAPSCAEALRVIAREKPDLVLLDMRLPDGHGLELLHRMRAGGQLCDVIAVTSVRDVEVVRHAMAMGITHYLIKPFTFDAFRTKLENYRAYRSHLHQTGRTVPDAVAQSDVDHLFDLRSSANGAPATPKGISPETLQAVTQLLACAEAGLSAAEVAQSVGTSRVTARRYLEHLAQTGFAERRERYGHAGRPEVEYLRHGS</sequence>
<dbReference type="PROSITE" id="PS50110">
    <property type="entry name" value="RESPONSE_REGULATORY"/>
    <property type="match status" value="1"/>
</dbReference>
<evidence type="ECO:0000256" key="3">
    <source>
        <dbReference type="ARBA" id="ARBA00022553"/>
    </source>
</evidence>
<keyword evidence="2 9" id="KW-0963">Cytoplasm</keyword>
<evidence type="ECO:0000256" key="8">
    <source>
        <dbReference type="ARBA" id="ARBA00023163"/>
    </source>
</evidence>
<proteinExistence type="predicted"/>
<dbReference type="InterPro" id="IPR024187">
    <property type="entry name" value="Sig_transdc_resp-reg_cit/mal"/>
</dbReference>
<reference evidence="12 13" key="1">
    <citation type="submission" date="2018-11" db="EMBL/GenBank/DDBJ databases">
        <title>Sequencing the genomes of 1000 actinobacteria strains.</title>
        <authorList>
            <person name="Klenk H.-P."/>
        </authorList>
    </citation>
    <scope>NUCLEOTIDE SEQUENCE [LARGE SCALE GENOMIC DNA]</scope>
    <source>
        <strain evidence="12 13">DSM 10546</strain>
    </source>
</reference>
<keyword evidence="7 9" id="KW-0010">Activator</keyword>
<dbReference type="Gene3D" id="1.10.10.10">
    <property type="entry name" value="Winged helix-like DNA-binding domain superfamily/Winged helix DNA-binding domain"/>
    <property type="match status" value="1"/>
</dbReference>
<keyword evidence="6 9" id="KW-0238">DNA-binding</keyword>
<dbReference type="GO" id="GO:0003677">
    <property type="term" value="F:DNA binding"/>
    <property type="evidence" value="ECO:0007669"/>
    <property type="project" value="UniProtKB-KW"/>
</dbReference>
<gene>
    <name evidence="12" type="ORF">EDD41_1852</name>
</gene>
<dbReference type="GO" id="GO:0005737">
    <property type="term" value="C:cytoplasm"/>
    <property type="evidence" value="ECO:0007669"/>
    <property type="project" value="UniProtKB-SubCell"/>
</dbReference>
<dbReference type="Proteomes" id="UP000275749">
    <property type="component" value="Unassembled WGS sequence"/>
</dbReference>
<dbReference type="Gene3D" id="3.40.50.2300">
    <property type="match status" value="1"/>
</dbReference>
<dbReference type="GO" id="GO:0000156">
    <property type="term" value="F:phosphorelay response regulator activity"/>
    <property type="evidence" value="ECO:0007669"/>
    <property type="project" value="TreeGrafter"/>
</dbReference>
<keyword evidence="3 10" id="KW-0597">Phosphoprotein</keyword>
<dbReference type="GO" id="GO:0003700">
    <property type="term" value="F:DNA-binding transcription factor activity"/>
    <property type="evidence" value="ECO:0007669"/>
    <property type="project" value="InterPro"/>
</dbReference>
<dbReference type="RefSeq" id="WP_123575665.1">
    <property type="nucleotide sequence ID" value="NZ_RKHG01000001.1"/>
</dbReference>
<evidence type="ECO:0000256" key="9">
    <source>
        <dbReference type="PIRNR" id="PIRNR006171"/>
    </source>
</evidence>
<evidence type="ECO:0000313" key="13">
    <source>
        <dbReference type="Proteomes" id="UP000275749"/>
    </source>
</evidence>
<feature type="modified residue" description="4-aspartylphosphate" evidence="10">
    <location>
        <position position="56"/>
    </location>
</feature>
<dbReference type="InterPro" id="IPR036390">
    <property type="entry name" value="WH_DNA-bd_sf"/>
</dbReference>
<dbReference type="PANTHER" id="PTHR45526:SF1">
    <property type="entry name" value="TRANSCRIPTIONAL REGULATORY PROTEIN DCUR-RELATED"/>
    <property type="match status" value="1"/>
</dbReference>
<accession>A0A3N1ZV11</accession>
<evidence type="ECO:0000259" key="11">
    <source>
        <dbReference type="PROSITE" id="PS50110"/>
    </source>
</evidence>
<dbReference type="InterPro" id="IPR001789">
    <property type="entry name" value="Sig_transdc_resp-reg_receiver"/>
</dbReference>
<dbReference type="SUPFAM" id="SSF46785">
    <property type="entry name" value="Winged helix' DNA-binding domain"/>
    <property type="match status" value="1"/>
</dbReference>
<dbReference type="InterPro" id="IPR036388">
    <property type="entry name" value="WH-like_DNA-bd_sf"/>
</dbReference>
<keyword evidence="4 9" id="KW-0902">Two-component regulatory system</keyword>
<dbReference type="AlphaFoldDB" id="A0A3N1ZV11"/>
<comment type="subcellular location">
    <subcellularLocation>
        <location evidence="1 9">Cytoplasm</location>
    </subcellularLocation>
</comment>
<comment type="caution">
    <text evidence="12">The sequence shown here is derived from an EMBL/GenBank/DDBJ whole genome shotgun (WGS) entry which is preliminary data.</text>
</comment>
<dbReference type="CDD" id="cd19925">
    <property type="entry name" value="REC_citrate_TCS"/>
    <property type="match status" value="1"/>
</dbReference>
<dbReference type="Pfam" id="PF00072">
    <property type="entry name" value="Response_reg"/>
    <property type="match status" value="1"/>
</dbReference>
<evidence type="ECO:0000313" key="12">
    <source>
        <dbReference type="EMBL" id="ROR54626.1"/>
    </source>
</evidence>
<dbReference type="InterPro" id="IPR005471">
    <property type="entry name" value="Tscrpt_reg_IclR_N"/>
</dbReference>
<feature type="domain" description="Response regulatory" evidence="11">
    <location>
        <begin position="5"/>
        <end position="121"/>
    </location>
</feature>
<dbReference type="PIRSF" id="PIRSF006171">
    <property type="entry name" value="RR_citrat_malat"/>
    <property type="match status" value="1"/>
</dbReference>
<organism evidence="12 13">
    <name type="scientific">Luteococcus japonicus</name>
    <dbReference type="NCBI Taxonomy" id="33984"/>
    <lineage>
        <taxon>Bacteria</taxon>
        <taxon>Bacillati</taxon>
        <taxon>Actinomycetota</taxon>
        <taxon>Actinomycetes</taxon>
        <taxon>Propionibacteriales</taxon>
        <taxon>Propionibacteriaceae</taxon>
        <taxon>Luteococcus</taxon>
    </lineage>
</organism>
<name>A0A3N1ZV11_9ACTN</name>
<protein>
    <recommendedName>
        <fullName evidence="9">Transcriptional regulatory protein</fullName>
    </recommendedName>
</protein>
<dbReference type="PANTHER" id="PTHR45526">
    <property type="entry name" value="TRANSCRIPTIONAL REGULATORY PROTEIN DPIA"/>
    <property type="match status" value="1"/>
</dbReference>
<dbReference type="SMART" id="SM00448">
    <property type="entry name" value="REC"/>
    <property type="match status" value="1"/>
</dbReference>
<dbReference type="InterPro" id="IPR011006">
    <property type="entry name" value="CheY-like_superfamily"/>
</dbReference>
<evidence type="ECO:0000256" key="1">
    <source>
        <dbReference type="ARBA" id="ARBA00004496"/>
    </source>
</evidence>
<dbReference type="Pfam" id="PF09339">
    <property type="entry name" value="HTH_IclR"/>
    <property type="match status" value="1"/>
</dbReference>
<evidence type="ECO:0000256" key="2">
    <source>
        <dbReference type="ARBA" id="ARBA00022490"/>
    </source>
</evidence>
<evidence type="ECO:0000256" key="5">
    <source>
        <dbReference type="ARBA" id="ARBA00023015"/>
    </source>
</evidence>
<evidence type="ECO:0000256" key="4">
    <source>
        <dbReference type="ARBA" id="ARBA00023012"/>
    </source>
</evidence>
<evidence type="ECO:0000256" key="10">
    <source>
        <dbReference type="PROSITE-ProRule" id="PRU00169"/>
    </source>
</evidence>